<gene>
    <name evidence="4" type="primary">SLC4A1AP</name>
    <name evidence="4" type="ORF">TNIN_447791</name>
</gene>
<name>A0A8X6JP42_9ARAC</name>
<feature type="compositionally biased region" description="Basic and acidic residues" evidence="2">
    <location>
        <begin position="562"/>
        <end position="587"/>
    </location>
</feature>
<dbReference type="GO" id="GO:0016891">
    <property type="term" value="F:RNA endonuclease activity producing 5'-phosphomonoesters, hydrolytic mechanism"/>
    <property type="evidence" value="ECO:0007669"/>
    <property type="project" value="InterPro"/>
</dbReference>
<evidence type="ECO:0000313" key="4">
    <source>
        <dbReference type="EMBL" id="GFS48421.1"/>
    </source>
</evidence>
<feature type="compositionally biased region" description="Polar residues" evidence="2">
    <location>
        <begin position="514"/>
        <end position="528"/>
    </location>
</feature>
<dbReference type="PANTHER" id="PTHR23308">
    <property type="entry name" value="NUCLEAR INHIBITOR OF PROTEIN PHOSPHATASE-1"/>
    <property type="match status" value="1"/>
</dbReference>
<feature type="compositionally biased region" description="Polar residues" evidence="2">
    <location>
        <begin position="410"/>
        <end position="422"/>
    </location>
</feature>
<dbReference type="SMART" id="SM00240">
    <property type="entry name" value="FHA"/>
    <property type="match status" value="1"/>
</dbReference>
<dbReference type="InterPro" id="IPR005034">
    <property type="entry name" value="Dicer_dimerisation"/>
</dbReference>
<dbReference type="Gene3D" id="2.60.200.20">
    <property type="match status" value="1"/>
</dbReference>
<evidence type="ECO:0000313" key="5">
    <source>
        <dbReference type="Proteomes" id="UP000886998"/>
    </source>
</evidence>
<dbReference type="Pfam" id="PF00498">
    <property type="entry name" value="FHA"/>
    <property type="match status" value="1"/>
</dbReference>
<keyword evidence="1" id="KW-0175">Coiled coil</keyword>
<evidence type="ECO:0000259" key="3">
    <source>
        <dbReference type="PROSITE" id="PS50006"/>
    </source>
</evidence>
<dbReference type="Gene3D" id="3.30.160.20">
    <property type="match status" value="1"/>
</dbReference>
<feature type="coiled-coil region" evidence="1">
    <location>
        <begin position="368"/>
        <end position="395"/>
    </location>
</feature>
<keyword evidence="5" id="KW-1185">Reference proteome</keyword>
<dbReference type="InterPro" id="IPR008984">
    <property type="entry name" value="SMAD_FHA_dom_sf"/>
</dbReference>
<dbReference type="Proteomes" id="UP000886998">
    <property type="component" value="Unassembled WGS sequence"/>
</dbReference>
<evidence type="ECO:0000256" key="2">
    <source>
        <dbReference type="SAM" id="MobiDB-lite"/>
    </source>
</evidence>
<proteinExistence type="predicted"/>
<feature type="region of interest" description="Disordered" evidence="2">
    <location>
        <begin position="395"/>
        <end position="422"/>
    </location>
</feature>
<accession>A0A8X6JP42</accession>
<reference evidence="4" key="1">
    <citation type="submission" date="2020-08" db="EMBL/GenBank/DDBJ databases">
        <title>Multicomponent nature underlies the extraordinary mechanical properties of spider dragline silk.</title>
        <authorList>
            <person name="Kono N."/>
            <person name="Nakamura H."/>
            <person name="Mori M."/>
            <person name="Yoshida Y."/>
            <person name="Ohtoshi R."/>
            <person name="Malay A.D."/>
            <person name="Moran D.A.P."/>
            <person name="Tomita M."/>
            <person name="Numata K."/>
            <person name="Arakawa K."/>
        </authorList>
    </citation>
    <scope>NUCLEOTIDE SEQUENCE</scope>
</reference>
<dbReference type="AlphaFoldDB" id="A0A8X6JP42"/>
<feature type="compositionally biased region" description="Basic and acidic residues" evidence="2">
    <location>
        <begin position="484"/>
        <end position="494"/>
    </location>
</feature>
<evidence type="ECO:0000256" key="1">
    <source>
        <dbReference type="SAM" id="Coils"/>
    </source>
</evidence>
<feature type="region of interest" description="Disordered" evidence="2">
    <location>
        <begin position="457"/>
        <end position="600"/>
    </location>
</feature>
<dbReference type="InterPro" id="IPR050923">
    <property type="entry name" value="Cell_Proc_Reg/RNA_Proc"/>
</dbReference>
<dbReference type="Pfam" id="PF03368">
    <property type="entry name" value="Dicer_dimer"/>
    <property type="match status" value="1"/>
</dbReference>
<feature type="compositionally biased region" description="Acidic residues" evidence="2">
    <location>
        <begin position="495"/>
        <end position="505"/>
    </location>
</feature>
<dbReference type="OrthoDB" id="433755at2759"/>
<feature type="domain" description="FHA" evidence="3">
    <location>
        <begin position="102"/>
        <end position="157"/>
    </location>
</feature>
<organism evidence="4 5">
    <name type="scientific">Trichonephila inaurata madagascariensis</name>
    <dbReference type="NCBI Taxonomy" id="2747483"/>
    <lineage>
        <taxon>Eukaryota</taxon>
        <taxon>Metazoa</taxon>
        <taxon>Ecdysozoa</taxon>
        <taxon>Arthropoda</taxon>
        <taxon>Chelicerata</taxon>
        <taxon>Arachnida</taxon>
        <taxon>Araneae</taxon>
        <taxon>Araneomorphae</taxon>
        <taxon>Entelegynae</taxon>
        <taxon>Araneoidea</taxon>
        <taxon>Nephilidae</taxon>
        <taxon>Trichonephila</taxon>
        <taxon>Trichonephila inaurata</taxon>
    </lineage>
</organism>
<sequence>MSEQIISSDGFKLPFDKLANKESDENTKEQIDCASVVNNNMSESVVLDQTSKKKHEKIHLNINVSELYTVPEWGGTPPSNYFIEVIKNGTCVSNFSIKSSFIVFGRMEKCDIVFEHPSLSRYHAVIQYCKGTDIFPNGFLVYDLGSTHGTFLNKSKIQPKIYYKLKVGDLLKFGGSSRLYIFNGPKEEEDELNKETQKKSESEDAPVCTWGMSEDAEEEDGSVNPFALSSLNEELYIDDPKKTLSGWFEREGYEVEYKVEEKAFRTFSCSVQLPVDTPDGDFLKVETTVKGKKKEAVVACALEACRTLDRLGLLRQSHQESRQRKKKKWEENDYYDSDEDPFFDRTGQIEKRREMRKKLTKKTEVENFQSLETKLSAINSEIKELTEKIETCNSKNMQPSAETSEDSLESYMSSLSQTSNVPTDKFEKRKMKLRLIEAEKERSHLEKLLNIARPAKLPPLAKHPGMIGKRLKSKLPLSLPKPNIDTKQKENKDGDVEEEESDSENETVIKEQSNESTKISEGNDSELQADSKKYGLVLNPRNESDMVVESMTLPQESVASDIKSDSCEDGDDKTSEAADDKKMDFQEVKPSVKHGKKNNSKKFKKDIDVYEVGNDDYCTWTPPKNQSGDGITHLNAKYGY</sequence>
<dbReference type="CDD" id="cd22677">
    <property type="entry name" value="FHA_Kanadaptin"/>
    <property type="match status" value="1"/>
</dbReference>
<dbReference type="SUPFAM" id="SSF49879">
    <property type="entry name" value="SMAD/FHA domain"/>
    <property type="match status" value="1"/>
</dbReference>
<dbReference type="EMBL" id="BMAV01026217">
    <property type="protein sequence ID" value="GFS48421.1"/>
    <property type="molecule type" value="Genomic_DNA"/>
</dbReference>
<dbReference type="PROSITE" id="PS50006">
    <property type="entry name" value="FHA_DOMAIN"/>
    <property type="match status" value="1"/>
</dbReference>
<protein>
    <submittedName>
        <fullName evidence="4">Kanadaptin</fullName>
    </submittedName>
</protein>
<dbReference type="CDD" id="cd19856">
    <property type="entry name" value="DSRM_Kanadaptin"/>
    <property type="match status" value="1"/>
</dbReference>
<dbReference type="InterPro" id="IPR000253">
    <property type="entry name" value="FHA_dom"/>
</dbReference>
<comment type="caution">
    <text evidence="4">The sequence shown here is derived from an EMBL/GenBank/DDBJ whole genome shotgun (WGS) entry which is preliminary data.</text>
</comment>
<feature type="compositionally biased region" description="Basic residues" evidence="2">
    <location>
        <begin position="591"/>
        <end position="600"/>
    </location>
</feature>